<accession>A0A2P2K3B0</accession>
<dbReference type="PANTHER" id="PTHR43344:SF2">
    <property type="entry name" value="PHOSPHOSERINE PHOSPHATASE"/>
    <property type="match status" value="1"/>
</dbReference>
<dbReference type="AlphaFoldDB" id="A0A2P2K3B0"/>
<dbReference type="GO" id="GO:0006564">
    <property type="term" value="P:L-serine biosynthetic process"/>
    <property type="evidence" value="ECO:0007669"/>
    <property type="project" value="UniProtKB-KW"/>
</dbReference>
<evidence type="ECO:0000256" key="8">
    <source>
        <dbReference type="ARBA" id="ARBA00023299"/>
    </source>
</evidence>
<name>A0A2P2K3B0_RHIMU</name>
<keyword evidence="5" id="KW-0479">Metal-binding</keyword>
<evidence type="ECO:0000256" key="5">
    <source>
        <dbReference type="ARBA" id="ARBA00022723"/>
    </source>
</evidence>
<keyword evidence="6" id="KW-0378">Hydrolase</keyword>
<evidence type="ECO:0000313" key="9">
    <source>
        <dbReference type="EMBL" id="MBX00183.1"/>
    </source>
</evidence>
<evidence type="ECO:0000256" key="6">
    <source>
        <dbReference type="ARBA" id="ARBA00022801"/>
    </source>
</evidence>
<evidence type="ECO:0000256" key="7">
    <source>
        <dbReference type="ARBA" id="ARBA00022842"/>
    </source>
</evidence>
<keyword evidence="8" id="KW-0718">Serine biosynthesis</keyword>
<protein>
    <recommendedName>
        <fullName evidence="3">phosphoserine phosphatase</fullName>
        <ecNumber evidence="3">3.1.3.3</ecNumber>
    </recommendedName>
</protein>
<dbReference type="InterPro" id="IPR023214">
    <property type="entry name" value="HAD_sf"/>
</dbReference>
<keyword evidence="7" id="KW-0460">Magnesium</keyword>
<evidence type="ECO:0000256" key="2">
    <source>
        <dbReference type="ARBA" id="ARBA00005135"/>
    </source>
</evidence>
<dbReference type="EMBL" id="GGEC01019699">
    <property type="protein sequence ID" value="MBX00183.1"/>
    <property type="molecule type" value="Transcribed_RNA"/>
</dbReference>
<dbReference type="GO" id="GO:0009507">
    <property type="term" value="C:chloroplast"/>
    <property type="evidence" value="ECO:0007669"/>
    <property type="project" value="TreeGrafter"/>
</dbReference>
<evidence type="ECO:0000256" key="1">
    <source>
        <dbReference type="ARBA" id="ARBA00001946"/>
    </source>
</evidence>
<comment type="pathway">
    <text evidence="2">Amino-acid biosynthesis; L-serine biosynthesis; L-serine from 3-phospho-D-glycerate: step 3/3.</text>
</comment>
<proteinExistence type="predicted"/>
<dbReference type="SUPFAM" id="SSF56784">
    <property type="entry name" value="HAD-like"/>
    <property type="match status" value="1"/>
</dbReference>
<comment type="cofactor">
    <cofactor evidence="1">
        <name>Mg(2+)</name>
        <dbReference type="ChEBI" id="CHEBI:18420"/>
    </cofactor>
</comment>
<reference evidence="9" key="1">
    <citation type="submission" date="2018-02" db="EMBL/GenBank/DDBJ databases">
        <title>Rhizophora mucronata_Transcriptome.</title>
        <authorList>
            <person name="Meera S.P."/>
            <person name="Sreeshan A."/>
            <person name="Augustine A."/>
        </authorList>
    </citation>
    <scope>NUCLEOTIDE SEQUENCE</scope>
    <source>
        <tissue evidence="9">Leaf</tissue>
    </source>
</reference>
<evidence type="ECO:0000256" key="4">
    <source>
        <dbReference type="ARBA" id="ARBA00022605"/>
    </source>
</evidence>
<dbReference type="InterPro" id="IPR036412">
    <property type="entry name" value="HAD-like_sf"/>
</dbReference>
<dbReference type="Gene3D" id="3.40.50.1000">
    <property type="entry name" value="HAD superfamily/HAD-like"/>
    <property type="match status" value="1"/>
</dbReference>
<sequence>MINPVASMLGIPPENIFANQLLFGSSGEFLGFDENEPTSRSRGKANAVQQIRKVNHTYNCLLHVSLLKLK</sequence>
<dbReference type="EC" id="3.1.3.3" evidence="3"/>
<dbReference type="GO" id="GO:0036424">
    <property type="term" value="F:L-phosphoserine phosphatase activity"/>
    <property type="evidence" value="ECO:0007669"/>
    <property type="project" value="TreeGrafter"/>
</dbReference>
<evidence type="ECO:0000256" key="3">
    <source>
        <dbReference type="ARBA" id="ARBA00012640"/>
    </source>
</evidence>
<dbReference type="InterPro" id="IPR050582">
    <property type="entry name" value="HAD-like_SerB"/>
</dbReference>
<dbReference type="PANTHER" id="PTHR43344">
    <property type="entry name" value="PHOSPHOSERINE PHOSPHATASE"/>
    <property type="match status" value="1"/>
</dbReference>
<organism evidence="9">
    <name type="scientific">Rhizophora mucronata</name>
    <name type="common">Asiatic mangrove</name>
    <dbReference type="NCBI Taxonomy" id="61149"/>
    <lineage>
        <taxon>Eukaryota</taxon>
        <taxon>Viridiplantae</taxon>
        <taxon>Streptophyta</taxon>
        <taxon>Embryophyta</taxon>
        <taxon>Tracheophyta</taxon>
        <taxon>Spermatophyta</taxon>
        <taxon>Magnoliopsida</taxon>
        <taxon>eudicotyledons</taxon>
        <taxon>Gunneridae</taxon>
        <taxon>Pentapetalae</taxon>
        <taxon>rosids</taxon>
        <taxon>fabids</taxon>
        <taxon>Malpighiales</taxon>
        <taxon>Rhizophoraceae</taxon>
        <taxon>Rhizophora</taxon>
    </lineage>
</organism>
<keyword evidence="4" id="KW-0028">Amino-acid biosynthesis</keyword>
<dbReference type="GO" id="GO:0000287">
    <property type="term" value="F:magnesium ion binding"/>
    <property type="evidence" value="ECO:0007669"/>
    <property type="project" value="TreeGrafter"/>
</dbReference>